<comment type="caution">
    <text evidence="1">The sequence shown here is derived from an EMBL/GenBank/DDBJ whole genome shotgun (WGS) entry which is preliminary data.</text>
</comment>
<proteinExistence type="predicted"/>
<organism evidence="1 2">
    <name type="scientific">Dendryphion nanum</name>
    <dbReference type="NCBI Taxonomy" id="256645"/>
    <lineage>
        <taxon>Eukaryota</taxon>
        <taxon>Fungi</taxon>
        <taxon>Dikarya</taxon>
        <taxon>Ascomycota</taxon>
        <taxon>Pezizomycotina</taxon>
        <taxon>Dothideomycetes</taxon>
        <taxon>Pleosporomycetidae</taxon>
        <taxon>Pleosporales</taxon>
        <taxon>Torulaceae</taxon>
        <taxon>Dendryphion</taxon>
    </lineage>
</organism>
<name>A0A9P9DZT7_9PLEO</name>
<keyword evidence="2" id="KW-1185">Reference proteome</keyword>
<gene>
    <name evidence="1" type="ORF">B0J11DRAFT_603267</name>
</gene>
<dbReference type="AlphaFoldDB" id="A0A9P9DZT7"/>
<dbReference type="EMBL" id="JAGMWT010000005">
    <property type="protein sequence ID" value="KAH7128122.1"/>
    <property type="molecule type" value="Genomic_DNA"/>
</dbReference>
<protein>
    <submittedName>
        <fullName evidence="1">Uncharacterized protein</fullName>
    </submittedName>
</protein>
<reference evidence="1" key="1">
    <citation type="journal article" date="2021" name="Nat. Commun.">
        <title>Genetic determinants of endophytism in the Arabidopsis root mycobiome.</title>
        <authorList>
            <person name="Mesny F."/>
            <person name="Miyauchi S."/>
            <person name="Thiergart T."/>
            <person name="Pickel B."/>
            <person name="Atanasova L."/>
            <person name="Karlsson M."/>
            <person name="Huettel B."/>
            <person name="Barry K.W."/>
            <person name="Haridas S."/>
            <person name="Chen C."/>
            <person name="Bauer D."/>
            <person name="Andreopoulos W."/>
            <person name="Pangilinan J."/>
            <person name="LaButti K."/>
            <person name="Riley R."/>
            <person name="Lipzen A."/>
            <person name="Clum A."/>
            <person name="Drula E."/>
            <person name="Henrissat B."/>
            <person name="Kohler A."/>
            <person name="Grigoriev I.V."/>
            <person name="Martin F.M."/>
            <person name="Hacquard S."/>
        </authorList>
    </citation>
    <scope>NUCLEOTIDE SEQUENCE</scope>
    <source>
        <strain evidence="1">MPI-CAGE-CH-0243</strain>
    </source>
</reference>
<dbReference type="OrthoDB" id="3755269at2759"/>
<dbReference type="Proteomes" id="UP000700596">
    <property type="component" value="Unassembled WGS sequence"/>
</dbReference>
<sequence>LLCPHLSFYLASKLSRHLHKSRISISLAQQTMHALIFLLALPLALAIPSRNSAAHLTPRITTYSKQLSSLFQATSDSDACKLASPGETCTGIPLKDIIVSFGKTCSPAQRELLVKAVKGSGSKVVYDWGDFGFSAFVPEPVVGLVRAHTETFGGKVYDNACFEIPWCGEAPC</sequence>
<evidence type="ECO:0000313" key="2">
    <source>
        <dbReference type="Proteomes" id="UP000700596"/>
    </source>
</evidence>
<accession>A0A9P9DZT7</accession>
<feature type="non-terminal residue" evidence="1">
    <location>
        <position position="1"/>
    </location>
</feature>
<evidence type="ECO:0000313" key="1">
    <source>
        <dbReference type="EMBL" id="KAH7128122.1"/>
    </source>
</evidence>